<evidence type="ECO:0000256" key="1">
    <source>
        <dbReference type="SAM" id="Phobius"/>
    </source>
</evidence>
<feature type="transmembrane region" description="Helical" evidence="1">
    <location>
        <begin position="42"/>
        <end position="63"/>
    </location>
</feature>
<name>A0A8J2KRD7_9HEXA</name>
<dbReference type="AlphaFoldDB" id="A0A8J2KRD7"/>
<keyword evidence="1" id="KW-0472">Membrane</keyword>
<gene>
    <name evidence="2" type="ORF">AFUS01_LOCUS31506</name>
</gene>
<reference evidence="2" key="1">
    <citation type="submission" date="2021-06" db="EMBL/GenBank/DDBJ databases">
        <authorList>
            <person name="Hodson N. C."/>
            <person name="Mongue J. A."/>
            <person name="Jaron S. K."/>
        </authorList>
    </citation>
    <scope>NUCLEOTIDE SEQUENCE</scope>
</reference>
<accession>A0A8J2KRD7</accession>
<feature type="transmembrane region" description="Helical" evidence="1">
    <location>
        <begin position="75"/>
        <end position="95"/>
    </location>
</feature>
<evidence type="ECO:0000313" key="3">
    <source>
        <dbReference type="Proteomes" id="UP000708208"/>
    </source>
</evidence>
<keyword evidence="3" id="KW-1185">Reference proteome</keyword>
<evidence type="ECO:0000313" key="2">
    <source>
        <dbReference type="EMBL" id="CAG7821152.1"/>
    </source>
</evidence>
<keyword evidence="1" id="KW-0812">Transmembrane</keyword>
<comment type="caution">
    <text evidence="2">The sequence shown here is derived from an EMBL/GenBank/DDBJ whole genome shotgun (WGS) entry which is preliminary data.</text>
</comment>
<proteinExistence type="predicted"/>
<organism evidence="2 3">
    <name type="scientific">Allacma fusca</name>
    <dbReference type="NCBI Taxonomy" id="39272"/>
    <lineage>
        <taxon>Eukaryota</taxon>
        <taxon>Metazoa</taxon>
        <taxon>Ecdysozoa</taxon>
        <taxon>Arthropoda</taxon>
        <taxon>Hexapoda</taxon>
        <taxon>Collembola</taxon>
        <taxon>Symphypleona</taxon>
        <taxon>Sminthuridae</taxon>
        <taxon>Allacma</taxon>
    </lineage>
</organism>
<dbReference type="EMBL" id="CAJVCH010501696">
    <property type="protein sequence ID" value="CAG7821152.1"/>
    <property type="molecule type" value="Genomic_DNA"/>
</dbReference>
<feature type="transmembrane region" description="Helical" evidence="1">
    <location>
        <begin position="140"/>
        <end position="159"/>
    </location>
</feature>
<dbReference type="Proteomes" id="UP000708208">
    <property type="component" value="Unassembled WGS sequence"/>
</dbReference>
<protein>
    <submittedName>
        <fullName evidence="2">Uncharacterized protein</fullName>
    </submittedName>
</protein>
<sequence>MKQFRQENMENIRRSTNPQIALGIFRIFKKLNDRFLQCTSTLLMPVYKIFFIFGHSLSLVVAIKFHSSISLPQYLLFPLLSITYVVMEAPIFTWMGQVESLSTEFLYSWRHQADKVWTREFQSLRHMQIRVGSIYCIQSFTYLIVLLAVSNLTINSLLIV</sequence>
<keyword evidence="1" id="KW-1133">Transmembrane helix</keyword>